<proteinExistence type="predicted"/>
<keyword evidence="2" id="KW-0004">4Fe-4S</keyword>
<comment type="cofactor">
    <cofactor evidence="1">
        <name>[4Fe-4S] cluster</name>
        <dbReference type="ChEBI" id="CHEBI:49883"/>
    </cofactor>
</comment>
<evidence type="ECO:0000313" key="9">
    <source>
        <dbReference type="Proteomes" id="UP000516361"/>
    </source>
</evidence>
<gene>
    <name evidence="8" type="primary">vorD</name>
    <name evidence="8" type="ORF">OSSY52_01090</name>
</gene>
<dbReference type="GO" id="GO:0051539">
    <property type="term" value="F:4 iron, 4 sulfur cluster binding"/>
    <property type="evidence" value="ECO:0007669"/>
    <property type="project" value="UniProtKB-KW"/>
</dbReference>
<keyword evidence="6" id="KW-0411">Iron-sulfur</keyword>
<feature type="domain" description="4Fe-4S ferredoxin-type" evidence="7">
    <location>
        <begin position="43"/>
        <end position="71"/>
    </location>
</feature>
<dbReference type="Gene3D" id="3.30.70.20">
    <property type="match status" value="1"/>
</dbReference>
<dbReference type="RefSeq" id="WP_190615109.1">
    <property type="nucleotide sequence ID" value="NZ_AP018712.1"/>
</dbReference>
<dbReference type="InterPro" id="IPR017896">
    <property type="entry name" value="4Fe4S_Fe-S-bd"/>
</dbReference>
<dbReference type="PANTHER" id="PTHR43724">
    <property type="entry name" value="PYRUVATE SYNTHASE SUBUNIT PORD"/>
    <property type="match status" value="1"/>
</dbReference>
<dbReference type="KEGG" id="ocy:OSSY52_01090"/>
<evidence type="ECO:0000256" key="3">
    <source>
        <dbReference type="ARBA" id="ARBA00022723"/>
    </source>
</evidence>
<dbReference type="InParanoid" id="A0A7G1G1D3"/>
<evidence type="ECO:0000256" key="5">
    <source>
        <dbReference type="ARBA" id="ARBA00023004"/>
    </source>
</evidence>
<evidence type="ECO:0000256" key="4">
    <source>
        <dbReference type="ARBA" id="ARBA00022737"/>
    </source>
</evidence>
<sequence>MNYKENRPKIIEFKNPEHIDDFPVGTTVPSGQLVKKNSGWRTFKPVINKDVCVNCLNCYIFCPDGVIYKSENKVDVDYDFCKGCGVCANECRVNAITMVKEGEE</sequence>
<feature type="domain" description="4Fe-4S ferredoxin-type" evidence="7">
    <location>
        <begin position="72"/>
        <end position="101"/>
    </location>
</feature>
<dbReference type="GO" id="GO:0016625">
    <property type="term" value="F:oxidoreductase activity, acting on the aldehyde or oxo group of donors, iron-sulfur protein as acceptor"/>
    <property type="evidence" value="ECO:0007669"/>
    <property type="project" value="InterPro"/>
</dbReference>
<evidence type="ECO:0000256" key="6">
    <source>
        <dbReference type="ARBA" id="ARBA00023014"/>
    </source>
</evidence>
<keyword evidence="9" id="KW-1185">Reference proteome</keyword>
<dbReference type="PANTHER" id="PTHR43724:SF1">
    <property type="entry name" value="PYRUVATE SYNTHASE SUBUNIT PORD"/>
    <property type="match status" value="1"/>
</dbReference>
<dbReference type="InterPro" id="IPR011898">
    <property type="entry name" value="PorD_KorD"/>
</dbReference>
<dbReference type="AlphaFoldDB" id="A0A7G1G1D3"/>
<dbReference type="Pfam" id="PF14697">
    <property type="entry name" value="Fer4_21"/>
    <property type="match status" value="1"/>
</dbReference>
<keyword evidence="3" id="KW-0479">Metal-binding</keyword>
<dbReference type="NCBIfam" id="TIGR02179">
    <property type="entry name" value="PorD_KorD"/>
    <property type="match status" value="1"/>
</dbReference>
<dbReference type="EMBL" id="AP018712">
    <property type="protein sequence ID" value="BBE29968.1"/>
    <property type="molecule type" value="Genomic_DNA"/>
</dbReference>
<dbReference type="PROSITE" id="PS51379">
    <property type="entry name" value="4FE4S_FER_2"/>
    <property type="match status" value="2"/>
</dbReference>
<dbReference type="Proteomes" id="UP000516361">
    <property type="component" value="Chromosome"/>
</dbReference>
<name>A0A7G1G1D3_9BACT</name>
<evidence type="ECO:0000259" key="7">
    <source>
        <dbReference type="PROSITE" id="PS51379"/>
    </source>
</evidence>
<reference evidence="8 9" key="1">
    <citation type="submission" date="2018-06" db="EMBL/GenBank/DDBJ databases">
        <title>Genome sequencing of Oceanotoga sp. sy52.</title>
        <authorList>
            <person name="Mori K."/>
        </authorList>
    </citation>
    <scope>NUCLEOTIDE SEQUENCE [LARGE SCALE GENOMIC DNA]</scope>
    <source>
        <strain evidence="9">sy52</strain>
    </source>
</reference>
<dbReference type="SUPFAM" id="SSF54862">
    <property type="entry name" value="4Fe-4S ferredoxins"/>
    <property type="match status" value="1"/>
</dbReference>
<accession>A0A7G1G1D3</accession>
<dbReference type="GO" id="GO:0046872">
    <property type="term" value="F:metal ion binding"/>
    <property type="evidence" value="ECO:0007669"/>
    <property type="project" value="UniProtKB-KW"/>
</dbReference>
<keyword evidence="5" id="KW-0408">Iron</keyword>
<evidence type="ECO:0000313" key="8">
    <source>
        <dbReference type="EMBL" id="BBE29968.1"/>
    </source>
</evidence>
<keyword evidence="4" id="KW-0677">Repeat</keyword>
<organism evidence="8 9">
    <name type="scientific">Tepiditoga spiralis</name>
    <dbReference type="NCBI Taxonomy" id="2108365"/>
    <lineage>
        <taxon>Bacteria</taxon>
        <taxon>Thermotogati</taxon>
        <taxon>Thermotogota</taxon>
        <taxon>Thermotogae</taxon>
        <taxon>Petrotogales</taxon>
        <taxon>Petrotogaceae</taxon>
        <taxon>Tepiditoga</taxon>
    </lineage>
</organism>
<evidence type="ECO:0000256" key="1">
    <source>
        <dbReference type="ARBA" id="ARBA00001966"/>
    </source>
</evidence>
<protein>
    <submittedName>
        <fullName evidence="8">2-ketoisovalerate ferredoxin oxidoreductase subunit delta</fullName>
    </submittedName>
</protein>
<evidence type="ECO:0000256" key="2">
    <source>
        <dbReference type="ARBA" id="ARBA00022485"/>
    </source>
</evidence>